<keyword evidence="4 7" id="KW-0255">Endonuclease</keyword>
<keyword evidence="6 7" id="KW-0862">Zinc</keyword>
<name>A0A7J4ZN04_9BACT</name>
<dbReference type="InterPro" id="IPR002036">
    <property type="entry name" value="YbeY"/>
</dbReference>
<dbReference type="SUPFAM" id="SSF55486">
    <property type="entry name" value="Metalloproteases ('zincins'), catalytic domain"/>
    <property type="match status" value="1"/>
</dbReference>
<dbReference type="Proteomes" id="UP000420562">
    <property type="component" value="Unassembled WGS sequence"/>
</dbReference>
<reference evidence="8 9" key="1">
    <citation type="submission" date="2019-09" db="EMBL/GenBank/DDBJ databases">
        <title>Geobacter sp. Red96, a novel strain isolated from paddy soil.</title>
        <authorList>
            <person name="Xu Z."/>
            <person name="Masuda Y."/>
            <person name="Itoh H."/>
            <person name="Senoo K."/>
        </authorList>
    </citation>
    <scope>NUCLEOTIDE SEQUENCE [LARGE SCALE GENOMIC DNA]</scope>
    <source>
        <strain evidence="8 9">Red96</strain>
    </source>
</reference>
<dbReference type="GO" id="GO:0004222">
    <property type="term" value="F:metalloendopeptidase activity"/>
    <property type="evidence" value="ECO:0007669"/>
    <property type="project" value="InterPro"/>
</dbReference>
<dbReference type="GO" id="GO:0006364">
    <property type="term" value="P:rRNA processing"/>
    <property type="evidence" value="ECO:0007669"/>
    <property type="project" value="UniProtKB-UniRule"/>
</dbReference>
<dbReference type="GO" id="GO:0005737">
    <property type="term" value="C:cytoplasm"/>
    <property type="evidence" value="ECO:0007669"/>
    <property type="project" value="UniProtKB-SubCell"/>
</dbReference>
<keyword evidence="5 7" id="KW-0378">Hydrolase</keyword>
<keyword evidence="7" id="KW-0963">Cytoplasm</keyword>
<comment type="subcellular location">
    <subcellularLocation>
        <location evidence="7">Cytoplasm</location>
    </subcellularLocation>
</comment>
<keyword evidence="7" id="KW-0698">rRNA processing</keyword>
<evidence type="ECO:0000256" key="7">
    <source>
        <dbReference type="HAMAP-Rule" id="MF_00009"/>
    </source>
</evidence>
<dbReference type="EC" id="3.1.-.-" evidence="7"/>
<feature type="binding site" evidence="7">
    <location>
        <position position="123"/>
    </location>
    <ligand>
        <name>Zn(2+)</name>
        <dbReference type="ChEBI" id="CHEBI:29105"/>
        <note>catalytic</note>
    </ligand>
</feature>
<dbReference type="NCBIfam" id="TIGR00043">
    <property type="entry name" value="rRNA maturation RNase YbeY"/>
    <property type="match status" value="1"/>
</dbReference>
<keyword evidence="3 7" id="KW-0479">Metal-binding</keyword>
<keyword evidence="2 7" id="KW-0540">Nuclease</keyword>
<evidence type="ECO:0000313" key="9">
    <source>
        <dbReference type="Proteomes" id="UP000420562"/>
    </source>
</evidence>
<sequence length="163" mass="18461">MASRETETTRVLIQLNNRQRRHRIMATRLRKVAERILSALACPDGTELSISIVGDRAIRIINREYLAKDRPTNVISFSLQEGEYAGISPHALGDVVISADTAAREAEEAEMETFDRICFLLLHGILHLRGYDHERSGEAEAARMEKKESELFNLLKKEGFLNP</sequence>
<dbReference type="Gene3D" id="3.40.390.30">
    <property type="entry name" value="Metalloproteases ('zincins'), catalytic domain"/>
    <property type="match status" value="1"/>
</dbReference>
<dbReference type="GO" id="GO:0004521">
    <property type="term" value="F:RNA endonuclease activity"/>
    <property type="evidence" value="ECO:0007669"/>
    <property type="project" value="UniProtKB-UniRule"/>
</dbReference>
<dbReference type="AlphaFoldDB" id="A0A7J4ZN04"/>
<evidence type="ECO:0000256" key="1">
    <source>
        <dbReference type="ARBA" id="ARBA00010875"/>
    </source>
</evidence>
<dbReference type="InterPro" id="IPR023091">
    <property type="entry name" value="MetalPrtase_cat_dom_sf_prd"/>
</dbReference>
<dbReference type="HAMAP" id="MF_00009">
    <property type="entry name" value="Endoribonucl_YbeY"/>
    <property type="match status" value="1"/>
</dbReference>
<comment type="cofactor">
    <cofactor evidence="7">
        <name>Zn(2+)</name>
        <dbReference type="ChEBI" id="CHEBI:29105"/>
    </cofactor>
    <text evidence="7">Binds 1 zinc ion.</text>
</comment>
<evidence type="ECO:0000313" key="8">
    <source>
        <dbReference type="EMBL" id="KAB0664093.1"/>
    </source>
</evidence>
<evidence type="ECO:0000256" key="5">
    <source>
        <dbReference type="ARBA" id="ARBA00022801"/>
    </source>
</evidence>
<feature type="binding site" evidence="7">
    <location>
        <position position="133"/>
    </location>
    <ligand>
        <name>Zn(2+)</name>
        <dbReference type="ChEBI" id="CHEBI:29105"/>
        <note>catalytic</note>
    </ligand>
</feature>
<dbReference type="GO" id="GO:0008270">
    <property type="term" value="F:zinc ion binding"/>
    <property type="evidence" value="ECO:0007669"/>
    <property type="project" value="UniProtKB-UniRule"/>
</dbReference>
<evidence type="ECO:0000256" key="6">
    <source>
        <dbReference type="ARBA" id="ARBA00022833"/>
    </source>
</evidence>
<proteinExistence type="inferred from homology"/>
<feature type="binding site" evidence="7">
    <location>
        <position position="127"/>
    </location>
    <ligand>
        <name>Zn(2+)</name>
        <dbReference type="ChEBI" id="CHEBI:29105"/>
        <note>catalytic</note>
    </ligand>
</feature>
<comment type="function">
    <text evidence="7">Single strand-specific metallo-endoribonuclease involved in late-stage 70S ribosome quality control and in maturation of the 3' terminus of the 16S rRNA.</text>
</comment>
<protein>
    <recommendedName>
        <fullName evidence="7">Endoribonuclease YbeY</fullName>
        <ecNumber evidence="7">3.1.-.-</ecNumber>
    </recommendedName>
</protein>
<accession>A0A7J4ZN04</accession>
<dbReference type="PANTHER" id="PTHR46986:SF1">
    <property type="entry name" value="ENDORIBONUCLEASE YBEY, CHLOROPLASTIC"/>
    <property type="match status" value="1"/>
</dbReference>
<keyword evidence="7" id="KW-0690">Ribosome biogenesis</keyword>
<organism evidence="8 9">
    <name type="scientific">Oryzomonas japonica</name>
    <dbReference type="NCBI Taxonomy" id="2603858"/>
    <lineage>
        <taxon>Bacteria</taxon>
        <taxon>Pseudomonadati</taxon>
        <taxon>Thermodesulfobacteriota</taxon>
        <taxon>Desulfuromonadia</taxon>
        <taxon>Geobacterales</taxon>
        <taxon>Geobacteraceae</taxon>
        <taxon>Oryzomonas</taxon>
    </lineage>
</organism>
<dbReference type="EMBL" id="VZQZ01000010">
    <property type="protein sequence ID" value="KAB0664093.1"/>
    <property type="molecule type" value="Genomic_DNA"/>
</dbReference>
<comment type="similarity">
    <text evidence="1 7">Belongs to the endoribonuclease YbeY family.</text>
</comment>
<keyword evidence="9" id="KW-1185">Reference proteome</keyword>
<evidence type="ECO:0000256" key="4">
    <source>
        <dbReference type="ARBA" id="ARBA00022759"/>
    </source>
</evidence>
<dbReference type="Pfam" id="PF02130">
    <property type="entry name" value="YbeY"/>
    <property type="match status" value="1"/>
</dbReference>
<dbReference type="PANTHER" id="PTHR46986">
    <property type="entry name" value="ENDORIBONUCLEASE YBEY, CHLOROPLASTIC"/>
    <property type="match status" value="1"/>
</dbReference>
<evidence type="ECO:0000256" key="3">
    <source>
        <dbReference type="ARBA" id="ARBA00022723"/>
    </source>
</evidence>
<gene>
    <name evidence="7 8" type="primary">ybeY</name>
    <name evidence="8" type="ORF">F6V25_14920</name>
</gene>
<evidence type="ECO:0000256" key="2">
    <source>
        <dbReference type="ARBA" id="ARBA00022722"/>
    </source>
</evidence>
<comment type="caution">
    <text evidence="8">The sequence shown here is derived from an EMBL/GenBank/DDBJ whole genome shotgun (WGS) entry which is preliminary data.</text>
</comment>